<name>A0ACD1A8T2_9FIRM</name>
<proteinExistence type="predicted"/>
<sequence>MNKEEQVMRGLRDVFNKMGWLNRLKMEESLKGYKSSEVHCIEYIGRNEDPNVTKLAESFFMTTGAISKLTAKLVNKGVIESYRKPENRKEIYFRLTEKGKDVYKIHDELHREFQKRDKVVFQQITEEQFDSMLRFVEEYNRHLDTEIRKLDEVFKSKPLEAESKSEPIE</sequence>
<accession>A0ACD1A8T2</accession>
<protein>
    <submittedName>
        <fullName evidence="1">MarR family transcriptional regulator</fullName>
    </submittedName>
</protein>
<dbReference type="Proteomes" id="UP000594014">
    <property type="component" value="Chromosome"/>
</dbReference>
<organism evidence="1 2">
    <name type="scientific">Anoxybacterium hadale</name>
    <dbReference type="NCBI Taxonomy" id="3408580"/>
    <lineage>
        <taxon>Bacteria</taxon>
        <taxon>Bacillati</taxon>
        <taxon>Bacillota</taxon>
        <taxon>Clostridia</taxon>
        <taxon>Peptostreptococcales</taxon>
        <taxon>Anaerovoracaceae</taxon>
        <taxon>Anoxybacterium</taxon>
    </lineage>
</organism>
<gene>
    <name evidence="1" type="ORF">FRZ06_05035</name>
</gene>
<evidence type="ECO:0000313" key="1">
    <source>
        <dbReference type="EMBL" id="QOX62754.1"/>
    </source>
</evidence>
<evidence type="ECO:0000313" key="2">
    <source>
        <dbReference type="Proteomes" id="UP000594014"/>
    </source>
</evidence>
<dbReference type="EMBL" id="CP042469">
    <property type="protein sequence ID" value="QOX62754.1"/>
    <property type="molecule type" value="Genomic_DNA"/>
</dbReference>
<keyword evidence="2" id="KW-1185">Reference proteome</keyword>
<reference evidence="1" key="1">
    <citation type="submission" date="2019-08" db="EMBL/GenBank/DDBJ databases">
        <title>Genome sequence of Clostridiales bacterium MT110.</title>
        <authorList>
            <person name="Cao J."/>
        </authorList>
    </citation>
    <scope>NUCLEOTIDE SEQUENCE</scope>
    <source>
        <strain evidence="1">MT110</strain>
    </source>
</reference>